<name>A0A0C2T349_AMAMK</name>
<accession>A0A0C2T349</accession>
<keyword evidence="2" id="KW-1185">Reference proteome</keyword>
<dbReference type="EMBL" id="KN818224">
    <property type="protein sequence ID" value="KIL70290.1"/>
    <property type="molecule type" value="Genomic_DNA"/>
</dbReference>
<sequence length="171" mass="19255">MWKYFHYRKYRALLFSSRLPSLKHSKAPIFTEQPLIAGESGKRWQAEYAECFEAVSKTNADWAELFTWSLLPFRVYHAHIDGHRERYLTGATYLSSRAFPSSLLAPTPSNAYSLPNNPEDTILLKVAGLNGQRWSVGREAQGVEGLWDGLLQSFAPESETTPGCEAQLDAA</sequence>
<proteinExistence type="predicted"/>
<evidence type="ECO:0000313" key="2">
    <source>
        <dbReference type="Proteomes" id="UP000054549"/>
    </source>
</evidence>
<dbReference type="Proteomes" id="UP000054549">
    <property type="component" value="Unassembled WGS sequence"/>
</dbReference>
<dbReference type="InParanoid" id="A0A0C2T349"/>
<feature type="non-terminal residue" evidence="1">
    <location>
        <position position="171"/>
    </location>
</feature>
<evidence type="ECO:0000313" key="1">
    <source>
        <dbReference type="EMBL" id="KIL70290.1"/>
    </source>
</evidence>
<dbReference type="STRING" id="946122.A0A0C2T349"/>
<dbReference type="OrthoDB" id="42889at2759"/>
<gene>
    <name evidence="1" type="ORF">M378DRAFT_156393</name>
</gene>
<organism evidence="1 2">
    <name type="scientific">Amanita muscaria (strain Koide BX008)</name>
    <dbReference type="NCBI Taxonomy" id="946122"/>
    <lineage>
        <taxon>Eukaryota</taxon>
        <taxon>Fungi</taxon>
        <taxon>Dikarya</taxon>
        <taxon>Basidiomycota</taxon>
        <taxon>Agaricomycotina</taxon>
        <taxon>Agaricomycetes</taxon>
        <taxon>Agaricomycetidae</taxon>
        <taxon>Agaricales</taxon>
        <taxon>Pluteineae</taxon>
        <taxon>Amanitaceae</taxon>
        <taxon>Amanita</taxon>
    </lineage>
</organism>
<protein>
    <submittedName>
        <fullName evidence="1">Uncharacterized protein</fullName>
    </submittedName>
</protein>
<dbReference type="AlphaFoldDB" id="A0A0C2T349"/>
<dbReference type="HOGENOM" id="CLU_1566575_0_0_1"/>
<reference evidence="1 2" key="1">
    <citation type="submission" date="2014-04" db="EMBL/GenBank/DDBJ databases">
        <title>Evolutionary Origins and Diversification of the Mycorrhizal Mutualists.</title>
        <authorList>
            <consortium name="DOE Joint Genome Institute"/>
            <consortium name="Mycorrhizal Genomics Consortium"/>
            <person name="Kohler A."/>
            <person name="Kuo A."/>
            <person name="Nagy L.G."/>
            <person name="Floudas D."/>
            <person name="Copeland A."/>
            <person name="Barry K.W."/>
            <person name="Cichocki N."/>
            <person name="Veneault-Fourrey C."/>
            <person name="LaButti K."/>
            <person name="Lindquist E.A."/>
            <person name="Lipzen A."/>
            <person name="Lundell T."/>
            <person name="Morin E."/>
            <person name="Murat C."/>
            <person name="Riley R."/>
            <person name="Ohm R."/>
            <person name="Sun H."/>
            <person name="Tunlid A."/>
            <person name="Henrissat B."/>
            <person name="Grigoriev I.V."/>
            <person name="Hibbett D.S."/>
            <person name="Martin F."/>
        </authorList>
    </citation>
    <scope>NUCLEOTIDE SEQUENCE [LARGE SCALE GENOMIC DNA]</scope>
    <source>
        <strain evidence="1 2">Koide BX008</strain>
    </source>
</reference>